<evidence type="ECO:0008006" key="4">
    <source>
        <dbReference type="Google" id="ProtNLM"/>
    </source>
</evidence>
<name>A0AAV2JY17_KNICA</name>
<feature type="compositionally biased region" description="Low complexity" evidence="1">
    <location>
        <begin position="108"/>
        <end position="117"/>
    </location>
</feature>
<reference evidence="2 3" key="1">
    <citation type="submission" date="2024-04" db="EMBL/GenBank/DDBJ databases">
        <authorList>
            <person name="Waldvogel A.-M."/>
            <person name="Schoenle A."/>
        </authorList>
    </citation>
    <scope>NUCLEOTIDE SEQUENCE [LARGE SCALE GENOMIC DNA]</scope>
</reference>
<dbReference type="EMBL" id="OZ035836">
    <property type="protein sequence ID" value="CAL1580422.1"/>
    <property type="molecule type" value="Genomic_DNA"/>
</dbReference>
<dbReference type="SUPFAM" id="SSF56219">
    <property type="entry name" value="DNase I-like"/>
    <property type="match status" value="1"/>
</dbReference>
<gene>
    <name evidence="2" type="ORF">KC01_LOCUS11266</name>
</gene>
<proteinExistence type="predicted"/>
<evidence type="ECO:0000313" key="2">
    <source>
        <dbReference type="EMBL" id="CAL1580422.1"/>
    </source>
</evidence>
<dbReference type="InterPro" id="IPR036691">
    <property type="entry name" value="Endo/exonu/phosph_ase_sf"/>
</dbReference>
<evidence type="ECO:0000313" key="3">
    <source>
        <dbReference type="Proteomes" id="UP001497482"/>
    </source>
</evidence>
<dbReference type="Gene3D" id="3.60.10.10">
    <property type="entry name" value="Endonuclease/exonuclease/phosphatase"/>
    <property type="match status" value="1"/>
</dbReference>
<accession>A0AAV2JY17</accession>
<feature type="region of interest" description="Disordered" evidence="1">
    <location>
        <begin position="107"/>
        <end position="132"/>
    </location>
</feature>
<protein>
    <recommendedName>
        <fullName evidence="4">Endonuclease/exonuclease/phosphatase domain-containing protein</fullName>
    </recommendedName>
</protein>
<feature type="compositionally biased region" description="Basic and acidic residues" evidence="1">
    <location>
        <begin position="123"/>
        <end position="132"/>
    </location>
</feature>
<keyword evidence="3" id="KW-1185">Reference proteome</keyword>
<organism evidence="2 3">
    <name type="scientific">Knipowitschia caucasica</name>
    <name type="common">Caucasian dwarf goby</name>
    <name type="synonym">Pomatoschistus caucasicus</name>
    <dbReference type="NCBI Taxonomy" id="637954"/>
    <lineage>
        <taxon>Eukaryota</taxon>
        <taxon>Metazoa</taxon>
        <taxon>Chordata</taxon>
        <taxon>Craniata</taxon>
        <taxon>Vertebrata</taxon>
        <taxon>Euteleostomi</taxon>
        <taxon>Actinopterygii</taxon>
        <taxon>Neopterygii</taxon>
        <taxon>Teleostei</taxon>
        <taxon>Neoteleostei</taxon>
        <taxon>Acanthomorphata</taxon>
        <taxon>Gobiaria</taxon>
        <taxon>Gobiiformes</taxon>
        <taxon>Gobioidei</taxon>
        <taxon>Gobiidae</taxon>
        <taxon>Gobiinae</taxon>
        <taxon>Knipowitschia</taxon>
    </lineage>
</organism>
<dbReference type="AlphaFoldDB" id="A0AAV2JY17"/>
<evidence type="ECO:0000256" key="1">
    <source>
        <dbReference type="SAM" id="MobiDB-lite"/>
    </source>
</evidence>
<sequence>MKGVHVVLLQETHSTAEIESDWRREWGGQLVLSHGSSSSAGVAVLFSRRCLPVSVETEEVVAGRLLLLGSAGANIMRLVVKLRDCTDSGDVLFVAGDWNCTVEQDRNQAQAEAAAGGPQSGGRVEDSAPRGP</sequence>
<dbReference type="Proteomes" id="UP001497482">
    <property type="component" value="Chromosome 14"/>
</dbReference>